<keyword evidence="1" id="KW-0677">Repeat</keyword>
<reference evidence="5 6" key="1">
    <citation type="submission" date="2018-06" db="EMBL/GenBank/DDBJ databases">
        <title>The Genome of Cuscuta australis (Dodder) Provides Insight into the Evolution of Plant Parasitism.</title>
        <authorList>
            <person name="Liu H."/>
        </authorList>
    </citation>
    <scope>NUCLEOTIDE SEQUENCE [LARGE SCALE GENOMIC DNA]</scope>
    <source>
        <strain evidence="6">cv. Yunnan</strain>
        <tissue evidence="5">Vines</tissue>
    </source>
</reference>
<feature type="compositionally biased region" description="Polar residues" evidence="3">
    <location>
        <begin position="17"/>
        <end position="29"/>
    </location>
</feature>
<evidence type="ECO:0000256" key="1">
    <source>
        <dbReference type="ARBA" id="ARBA00022737"/>
    </source>
</evidence>
<evidence type="ECO:0000256" key="3">
    <source>
        <dbReference type="SAM" id="MobiDB-lite"/>
    </source>
</evidence>
<dbReference type="EMBL" id="NQVE01000215">
    <property type="protein sequence ID" value="RAL37545.1"/>
    <property type="molecule type" value="Genomic_DNA"/>
</dbReference>
<dbReference type="Gene3D" id="3.30.1370.10">
    <property type="entry name" value="K Homology domain, type 1"/>
    <property type="match status" value="1"/>
</dbReference>
<keyword evidence="2" id="KW-0694">RNA-binding</keyword>
<dbReference type="CDD" id="cd22459">
    <property type="entry name" value="KH-I_PEPPER_rpt1_like"/>
    <property type="match status" value="1"/>
</dbReference>
<keyword evidence="6" id="KW-1185">Reference proteome</keyword>
<dbReference type="SMART" id="SM00322">
    <property type="entry name" value="KH"/>
    <property type="match status" value="3"/>
</dbReference>
<dbReference type="SUPFAM" id="SSF54791">
    <property type="entry name" value="Eukaryotic type KH-domain (KH-domain type I)"/>
    <property type="match status" value="3"/>
</dbReference>
<dbReference type="Pfam" id="PF00013">
    <property type="entry name" value="KH_1"/>
    <property type="match status" value="3"/>
</dbReference>
<feature type="domain" description="K Homology" evidence="4">
    <location>
        <begin position="68"/>
        <end position="141"/>
    </location>
</feature>
<accession>A0A328CW48</accession>
<dbReference type="InterPro" id="IPR004088">
    <property type="entry name" value="KH_dom_type_1"/>
</dbReference>
<feature type="domain" description="K Homology" evidence="4">
    <location>
        <begin position="162"/>
        <end position="237"/>
    </location>
</feature>
<name>A0A328CW48_9ASTE</name>
<protein>
    <recommendedName>
        <fullName evidence="4">K Homology domain-containing protein</fullName>
    </recommendedName>
</protein>
<evidence type="ECO:0000259" key="4">
    <source>
        <dbReference type="SMART" id="SM00322"/>
    </source>
</evidence>
<dbReference type="CDD" id="cd22460">
    <property type="entry name" value="KH-I_PEPPER_rpt2_like"/>
    <property type="match status" value="1"/>
</dbReference>
<gene>
    <name evidence="5" type="ORF">DM860_000239</name>
</gene>
<dbReference type="AlphaFoldDB" id="A0A328CW48"/>
<feature type="compositionally biased region" description="Low complexity" evidence="3">
    <location>
        <begin position="46"/>
        <end position="59"/>
    </location>
</feature>
<dbReference type="Gene3D" id="3.30.310.210">
    <property type="match status" value="1"/>
</dbReference>
<feature type="domain" description="K Homology" evidence="4">
    <location>
        <begin position="341"/>
        <end position="411"/>
    </location>
</feature>
<dbReference type="InterPro" id="IPR004087">
    <property type="entry name" value="KH_dom"/>
</dbReference>
<organism evidence="5 6">
    <name type="scientific">Cuscuta australis</name>
    <dbReference type="NCBI Taxonomy" id="267555"/>
    <lineage>
        <taxon>Eukaryota</taxon>
        <taxon>Viridiplantae</taxon>
        <taxon>Streptophyta</taxon>
        <taxon>Embryophyta</taxon>
        <taxon>Tracheophyta</taxon>
        <taxon>Spermatophyta</taxon>
        <taxon>Magnoliopsida</taxon>
        <taxon>eudicotyledons</taxon>
        <taxon>Gunneridae</taxon>
        <taxon>Pentapetalae</taxon>
        <taxon>asterids</taxon>
        <taxon>lamiids</taxon>
        <taxon>Solanales</taxon>
        <taxon>Convolvulaceae</taxon>
        <taxon>Cuscuteae</taxon>
        <taxon>Cuscuta</taxon>
        <taxon>Cuscuta subgen. Grammica</taxon>
        <taxon>Cuscuta sect. Cleistogrammica</taxon>
    </lineage>
</organism>
<comment type="caution">
    <text evidence="5">The sequence shown here is derived from an EMBL/GenBank/DDBJ whole genome shotgun (WGS) entry which is preliminary data.</text>
</comment>
<dbReference type="CDD" id="cd22461">
    <property type="entry name" value="KH-I_PEPPER_like_rpt3"/>
    <property type="match status" value="1"/>
</dbReference>
<evidence type="ECO:0000256" key="2">
    <source>
        <dbReference type="PROSITE-ProRule" id="PRU00117"/>
    </source>
</evidence>
<feature type="region of interest" description="Disordered" evidence="3">
    <location>
        <begin position="1"/>
        <end position="62"/>
    </location>
</feature>
<sequence length="469" mass="50209">MVSPATASQIEGAPPQSDLSNVEKQTQSAADAASRPPESADKNGGAVAEQQAASAASAATPKWPGWPGDNVFRLVVPVLKVGSIIGRKGEFVKKMCEESRARIRILEAPIGNPDRIVLITAREDPDLPLSPAMDGTLRVFKRVSGLSPTEEGGADSAAAMTAFSSIKLLVAASQAAHLIGKQGSTIKSIQENFGASVRVLPEDESPAFAAPDERIVDIHGEAQKVLKALEAILGQLRKFLVDHTVLPIFEKHQESTVPQDRPSEPWMEMPRAPYLPNSVPSRPTQSLSEYSLPMKRDPYSLDLDTSLDAKLQRSSVSLFGQDPALHGLPSSVSLRTAPVVTQMTKIMQVPLSYAEDIIGISGTNIAHIRRTSGAILSIQESRGSPDEITIEIKGASPQVQTAEQLIQEFINKRKEPASSIYATTDTGLSSFSRYGEYPSSSSYQSQQPLGGAGVVYESSSLGGYGGYRY</sequence>
<evidence type="ECO:0000313" key="6">
    <source>
        <dbReference type="Proteomes" id="UP000249390"/>
    </source>
</evidence>
<proteinExistence type="predicted"/>
<dbReference type="Proteomes" id="UP000249390">
    <property type="component" value="Unassembled WGS sequence"/>
</dbReference>
<dbReference type="PANTHER" id="PTHR10288">
    <property type="entry name" value="KH DOMAIN CONTAINING RNA BINDING PROTEIN"/>
    <property type="match status" value="1"/>
</dbReference>
<evidence type="ECO:0000313" key="5">
    <source>
        <dbReference type="EMBL" id="RAL37545.1"/>
    </source>
</evidence>
<dbReference type="GO" id="GO:0003723">
    <property type="term" value="F:RNA binding"/>
    <property type="evidence" value="ECO:0007669"/>
    <property type="project" value="UniProtKB-UniRule"/>
</dbReference>
<dbReference type="PROSITE" id="PS50084">
    <property type="entry name" value="KH_TYPE_1"/>
    <property type="match status" value="3"/>
</dbReference>
<dbReference type="InterPro" id="IPR036612">
    <property type="entry name" value="KH_dom_type_1_sf"/>
</dbReference>